<dbReference type="GO" id="GO:0046394">
    <property type="term" value="P:carboxylic acid biosynthetic process"/>
    <property type="evidence" value="ECO:0007669"/>
    <property type="project" value="UniProtKB-ARBA"/>
</dbReference>
<dbReference type="InterPro" id="IPR036038">
    <property type="entry name" value="Aminotransferase-like"/>
</dbReference>
<dbReference type="InterPro" id="IPR043131">
    <property type="entry name" value="BCAT-like_N"/>
</dbReference>
<name>K9W2S6_9CYAN</name>
<dbReference type="GO" id="GO:0008483">
    <property type="term" value="F:transaminase activity"/>
    <property type="evidence" value="ECO:0007669"/>
    <property type="project" value="UniProtKB-KW"/>
</dbReference>
<dbReference type="InterPro" id="IPR001544">
    <property type="entry name" value="Aminotrans_IV"/>
</dbReference>
<dbReference type="RefSeq" id="WP_015204205.1">
    <property type="nucleotide sequence ID" value="NC_019753.1"/>
</dbReference>
<keyword evidence="3" id="KW-1185">Reference proteome</keyword>
<dbReference type="PANTHER" id="PTHR42743:SF11">
    <property type="entry name" value="AMINODEOXYCHORISMATE LYASE"/>
    <property type="match status" value="1"/>
</dbReference>
<dbReference type="InterPro" id="IPR043132">
    <property type="entry name" value="BCAT-like_C"/>
</dbReference>
<dbReference type="OrthoDB" id="451849at2"/>
<dbReference type="Gene3D" id="3.30.470.10">
    <property type="match status" value="1"/>
</dbReference>
<dbReference type="HOGENOM" id="CLU_1056210_0_0_3"/>
<keyword evidence="2" id="KW-0032">Aminotransferase</keyword>
<dbReference type="Pfam" id="PF01063">
    <property type="entry name" value="Aminotran_4"/>
    <property type="match status" value="1"/>
</dbReference>
<evidence type="ECO:0000313" key="2">
    <source>
        <dbReference type="EMBL" id="AFZ14099.1"/>
    </source>
</evidence>
<dbReference type="GO" id="GO:0005829">
    <property type="term" value="C:cytosol"/>
    <property type="evidence" value="ECO:0007669"/>
    <property type="project" value="TreeGrafter"/>
</dbReference>
<dbReference type="Gene3D" id="3.20.10.10">
    <property type="entry name" value="D-amino Acid Aminotransferase, subunit A, domain 2"/>
    <property type="match status" value="1"/>
</dbReference>
<organism evidence="2 3">
    <name type="scientific">Crinalium epipsammum PCC 9333</name>
    <dbReference type="NCBI Taxonomy" id="1173022"/>
    <lineage>
        <taxon>Bacteria</taxon>
        <taxon>Bacillati</taxon>
        <taxon>Cyanobacteriota</taxon>
        <taxon>Cyanophyceae</taxon>
        <taxon>Gomontiellales</taxon>
        <taxon>Gomontiellaceae</taxon>
        <taxon>Crinalium</taxon>
    </lineage>
</organism>
<sequence>MFWYKGKLIQGNILELEIDDPGLLYGATVFTTLRVYHQSLDSRLTNWQAHCDRLHSSIQNFGWQQPDWERLRNGAEKLILSFPVLRITIFPDGREWITGRLLPADLKQRQQNGIIAWLADAPQFERSLPTHKTGNYLPAWMALNQAKLSGMQEAILVDAAGNWLETSTGNLWGWRDGRWWTPPIDAGILPGVMRSQIIDWQQRYYQPVGEVIWDKDWVQELEAIAYSNSVVEVVPIHTVVSQNCTLAFDPLHKSLEQLTIIND</sequence>
<dbReference type="KEGG" id="cep:Cri9333_3268"/>
<dbReference type="SUPFAM" id="SSF56752">
    <property type="entry name" value="D-aminoacid aminotransferase-like PLP-dependent enzymes"/>
    <property type="match status" value="1"/>
</dbReference>
<protein>
    <submittedName>
        <fullName evidence="2">Aminotransferase class IV</fullName>
    </submittedName>
</protein>
<dbReference type="AlphaFoldDB" id="K9W2S6"/>
<dbReference type="PATRIC" id="fig|1173022.3.peg.3533"/>
<dbReference type="eggNOG" id="COG0115">
    <property type="taxonomic scope" value="Bacteria"/>
</dbReference>
<dbReference type="PANTHER" id="PTHR42743">
    <property type="entry name" value="AMINO-ACID AMINOTRANSFERASE"/>
    <property type="match status" value="1"/>
</dbReference>
<keyword evidence="2" id="KW-0808">Transferase</keyword>
<accession>K9W2S6</accession>
<gene>
    <name evidence="2" type="ORF">Cri9333_3268</name>
</gene>
<comment type="similarity">
    <text evidence="1">Belongs to the class-IV pyridoxal-phosphate-dependent aminotransferase family.</text>
</comment>
<dbReference type="Proteomes" id="UP000010472">
    <property type="component" value="Chromosome"/>
</dbReference>
<dbReference type="EMBL" id="CP003620">
    <property type="protein sequence ID" value="AFZ14099.1"/>
    <property type="molecule type" value="Genomic_DNA"/>
</dbReference>
<dbReference type="InterPro" id="IPR050571">
    <property type="entry name" value="Class-IV_PLP-Dep_Aminotrnsfr"/>
</dbReference>
<proteinExistence type="inferred from homology"/>
<reference evidence="2 3" key="1">
    <citation type="submission" date="2012-06" db="EMBL/GenBank/DDBJ databases">
        <title>Finished chromosome of genome of Crinalium epipsammum PCC 9333.</title>
        <authorList>
            <consortium name="US DOE Joint Genome Institute"/>
            <person name="Gugger M."/>
            <person name="Coursin T."/>
            <person name="Rippka R."/>
            <person name="Tandeau De Marsac N."/>
            <person name="Huntemann M."/>
            <person name="Wei C.-L."/>
            <person name="Han J."/>
            <person name="Detter J.C."/>
            <person name="Han C."/>
            <person name="Tapia R."/>
            <person name="Davenport K."/>
            <person name="Daligault H."/>
            <person name="Erkkila T."/>
            <person name="Gu W."/>
            <person name="Munk A.C.C."/>
            <person name="Teshima H."/>
            <person name="Xu Y."/>
            <person name="Chain P."/>
            <person name="Chen A."/>
            <person name="Krypides N."/>
            <person name="Mavromatis K."/>
            <person name="Markowitz V."/>
            <person name="Szeto E."/>
            <person name="Ivanova N."/>
            <person name="Mikhailova N."/>
            <person name="Ovchinnikova G."/>
            <person name="Pagani I."/>
            <person name="Pati A."/>
            <person name="Goodwin L."/>
            <person name="Peters L."/>
            <person name="Pitluck S."/>
            <person name="Woyke T."/>
            <person name="Kerfeld C."/>
        </authorList>
    </citation>
    <scope>NUCLEOTIDE SEQUENCE [LARGE SCALE GENOMIC DNA]</scope>
    <source>
        <strain evidence="2 3">PCC 9333</strain>
    </source>
</reference>
<dbReference type="STRING" id="1173022.Cri9333_3268"/>
<evidence type="ECO:0000313" key="3">
    <source>
        <dbReference type="Proteomes" id="UP000010472"/>
    </source>
</evidence>
<evidence type="ECO:0000256" key="1">
    <source>
        <dbReference type="ARBA" id="ARBA00009320"/>
    </source>
</evidence>